<dbReference type="GO" id="GO:0007166">
    <property type="term" value="P:cell surface receptor signaling pathway"/>
    <property type="evidence" value="ECO:0007669"/>
    <property type="project" value="InterPro"/>
</dbReference>
<dbReference type="Proteomes" id="UP000807306">
    <property type="component" value="Unassembled WGS sequence"/>
</dbReference>
<keyword evidence="4" id="KW-1185">Reference proteome</keyword>
<organism evidence="3 4">
    <name type="scientific">Crepidotus variabilis</name>
    <dbReference type="NCBI Taxonomy" id="179855"/>
    <lineage>
        <taxon>Eukaryota</taxon>
        <taxon>Fungi</taxon>
        <taxon>Dikarya</taxon>
        <taxon>Basidiomycota</taxon>
        <taxon>Agaricomycotina</taxon>
        <taxon>Agaricomycetes</taxon>
        <taxon>Agaricomycetidae</taxon>
        <taxon>Agaricales</taxon>
        <taxon>Agaricineae</taxon>
        <taxon>Crepidotaceae</taxon>
        <taxon>Crepidotus</taxon>
    </lineage>
</organism>
<gene>
    <name evidence="3" type="ORF">CPB83DRAFT_886572</name>
</gene>
<protein>
    <submittedName>
        <fullName evidence="3">Uncharacterized protein</fullName>
    </submittedName>
</protein>
<name>A0A9P6JK62_9AGAR</name>
<proteinExistence type="predicted"/>
<sequence length="767" mass="84578">MTSKVVTQERPVPTAGQGFADIVGFGLNGVVILRNSYDLRAMTVIRNFGYNAGGWRNETHVRLIADMTGKKRSDVVGFGDNGVSICFNDGNNTFGPQKLVVPDFAFSVGGWSNDKHLRYVADLRNTGRCDIIGFGDGGVVVSQNNGNGHFDPPKLALPDLGYNAGNWRLDRHLRFLADVTGDGLPDIVAFGDEHVFICRNQGNGTFAPVQPVLNDLCANAGGWRIADHPRCVADLTGDGKADIIGFGDAGVLVSWNDGNGNFGPANKVIDSFGTAQAWRVDKHPRYVADLTGKKRGDIVGFGDAGVRVSYNNGDGTFQPEKLVLANFGVDQGWSLPQHQRFLADMTGDGCADIIGFGGEAVYVSFNDGKGGFSPVKRITSEFTSTDAWAWDKTPVVWYCSLCPIPLADPSIPLHLMGNKKKVKSDKKSESNLVDDAMAGVHLILGVANGAPGIGVVPFLQPAAQTTLSIIQAIERVKDNKADLKQIVKDAEALILVIYNAYETAEDKKAWPGKGLERSLESLISTLQKVERLAKRRAKRGVIGRFFTSIVDTKKIKDYRHDMDQAQDQFTVSSQLKANELLLRIEGHLEAAVHIDQQTEQAKKEEVEEKQANLNQIEEAKKEADATAKQETQKLETQIDVNQEKLRREAQLAKEREDEIKRAQKELEEAKAEEKRATEQREADEKYEAQLRELRERRDMVRRRQEEDAQRARNEDYRRRQEEESRRVSQRPSVNPSGASHQSGVSFFNGANGVTISGAPSFTVNQGR</sequence>
<evidence type="ECO:0000313" key="3">
    <source>
        <dbReference type="EMBL" id="KAF9523937.1"/>
    </source>
</evidence>
<accession>A0A9P6JK62</accession>
<evidence type="ECO:0000313" key="4">
    <source>
        <dbReference type="Proteomes" id="UP000807306"/>
    </source>
</evidence>
<dbReference type="SUPFAM" id="SSF69318">
    <property type="entry name" value="Integrin alpha N-terminal domain"/>
    <property type="match status" value="2"/>
</dbReference>
<dbReference type="AlphaFoldDB" id="A0A9P6JK62"/>
<dbReference type="InterPro" id="IPR059179">
    <property type="entry name" value="MLKL-like_MCAfunc"/>
</dbReference>
<feature type="region of interest" description="Disordered" evidence="2">
    <location>
        <begin position="667"/>
        <end position="767"/>
    </location>
</feature>
<dbReference type="Pfam" id="PF13517">
    <property type="entry name" value="FG-GAP_3"/>
    <property type="match status" value="1"/>
</dbReference>
<dbReference type="Gene3D" id="1.20.930.20">
    <property type="entry name" value="Adaptor protein Cbl, N-terminal domain"/>
    <property type="match status" value="1"/>
</dbReference>
<feature type="compositionally biased region" description="Polar residues" evidence="2">
    <location>
        <begin position="734"/>
        <end position="745"/>
    </location>
</feature>
<dbReference type="OrthoDB" id="3153136at2759"/>
<dbReference type="InterPro" id="IPR028994">
    <property type="entry name" value="Integrin_alpha_N"/>
</dbReference>
<dbReference type="CDD" id="cd21037">
    <property type="entry name" value="MLKL_NTD"/>
    <property type="match status" value="1"/>
</dbReference>
<dbReference type="PANTHER" id="PTHR44103:SF1">
    <property type="entry name" value="PROPROTEIN CONVERTASE P"/>
    <property type="match status" value="1"/>
</dbReference>
<dbReference type="InterPro" id="IPR013517">
    <property type="entry name" value="FG-GAP"/>
</dbReference>
<reference evidence="3" key="1">
    <citation type="submission" date="2020-11" db="EMBL/GenBank/DDBJ databases">
        <authorList>
            <consortium name="DOE Joint Genome Institute"/>
            <person name="Ahrendt S."/>
            <person name="Riley R."/>
            <person name="Andreopoulos W."/>
            <person name="Labutti K."/>
            <person name="Pangilinan J."/>
            <person name="Ruiz-Duenas F.J."/>
            <person name="Barrasa J.M."/>
            <person name="Sanchez-Garcia M."/>
            <person name="Camarero S."/>
            <person name="Miyauchi S."/>
            <person name="Serrano A."/>
            <person name="Linde D."/>
            <person name="Babiker R."/>
            <person name="Drula E."/>
            <person name="Ayuso-Fernandez I."/>
            <person name="Pacheco R."/>
            <person name="Padilla G."/>
            <person name="Ferreira P."/>
            <person name="Barriuso J."/>
            <person name="Kellner H."/>
            <person name="Castanera R."/>
            <person name="Alfaro M."/>
            <person name="Ramirez L."/>
            <person name="Pisabarro A.G."/>
            <person name="Kuo A."/>
            <person name="Tritt A."/>
            <person name="Lipzen A."/>
            <person name="He G."/>
            <person name="Yan M."/>
            <person name="Ng V."/>
            <person name="Cullen D."/>
            <person name="Martin F."/>
            <person name="Rosso M.-N."/>
            <person name="Henrissat B."/>
            <person name="Hibbett D."/>
            <person name="Martinez A.T."/>
            <person name="Grigoriev I.V."/>
        </authorList>
    </citation>
    <scope>NUCLEOTIDE SEQUENCE</scope>
    <source>
        <strain evidence="3">CBS 506.95</strain>
    </source>
</reference>
<dbReference type="PANTHER" id="PTHR44103">
    <property type="entry name" value="PROPROTEIN CONVERTASE P"/>
    <property type="match status" value="1"/>
</dbReference>
<evidence type="ECO:0000256" key="1">
    <source>
        <dbReference type="ARBA" id="ARBA00022729"/>
    </source>
</evidence>
<dbReference type="EMBL" id="MU157907">
    <property type="protein sequence ID" value="KAF9523937.1"/>
    <property type="molecule type" value="Genomic_DNA"/>
</dbReference>
<dbReference type="InterPro" id="IPR036537">
    <property type="entry name" value="Adaptor_Cbl_N_dom_sf"/>
</dbReference>
<feature type="compositionally biased region" description="Polar residues" evidence="2">
    <location>
        <begin position="751"/>
        <end position="767"/>
    </location>
</feature>
<comment type="caution">
    <text evidence="3">The sequence shown here is derived from an EMBL/GenBank/DDBJ whole genome shotgun (WGS) entry which is preliminary data.</text>
</comment>
<evidence type="ECO:0000256" key="2">
    <source>
        <dbReference type="SAM" id="MobiDB-lite"/>
    </source>
</evidence>
<keyword evidence="1" id="KW-0732">Signal</keyword>
<feature type="compositionally biased region" description="Basic and acidic residues" evidence="2">
    <location>
        <begin position="667"/>
        <end position="726"/>
    </location>
</feature>